<keyword evidence="7 9" id="KW-0057">Aromatic amino acid biosynthesis</keyword>
<organism evidence="12 13">
    <name type="scientific">Candidatus Viridilinea halotolerans</name>
    <dbReference type="NCBI Taxonomy" id="2491704"/>
    <lineage>
        <taxon>Bacteria</taxon>
        <taxon>Bacillati</taxon>
        <taxon>Chloroflexota</taxon>
        <taxon>Chloroflexia</taxon>
        <taxon>Chloroflexales</taxon>
        <taxon>Chloroflexineae</taxon>
        <taxon>Oscillochloridaceae</taxon>
        <taxon>Candidatus Viridilinea</taxon>
    </lineage>
</organism>
<dbReference type="HAMAP" id="MF_00135">
    <property type="entry name" value="PRAI"/>
    <property type="match status" value="1"/>
</dbReference>
<evidence type="ECO:0000259" key="11">
    <source>
        <dbReference type="Pfam" id="PF00697"/>
    </source>
</evidence>
<proteinExistence type="inferred from homology"/>
<evidence type="ECO:0000256" key="5">
    <source>
        <dbReference type="ARBA" id="ARBA00022605"/>
    </source>
</evidence>
<evidence type="ECO:0000256" key="7">
    <source>
        <dbReference type="ARBA" id="ARBA00023141"/>
    </source>
</evidence>
<evidence type="ECO:0000256" key="8">
    <source>
        <dbReference type="ARBA" id="ARBA00023235"/>
    </source>
</evidence>
<dbReference type="InterPro" id="IPR001240">
    <property type="entry name" value="PRAI_dom"/>
</dbReference>
<dbReference type="CDD" id="cd00405">
    <property type="entry name" value="PRAI"/>
    <property type="match status" value="1"/>
</dbReference>
<dbReference type="Proteomes" id="UP000280307">
    <property type="component" value="Unassembled WGS sequence"/>
</dbReference>
<dbReference type="UniPathway" id="UPA00035">
    <property type="reaction ID" value="UER00042"/>
</dbReference>
<name>A0A426TT39_9CHLR</name>
<dbReference type="GO" id="GO:0000162">
    <property type="term" value="P:L-tryptophan biosynthetic process"/>
    <property type="evidence" value="ECO:0007669"/>
    <property type="project" value="UniProtKB-UniRule"/>
</dbReference>
<dbReference type="PANTHER" id="PTHR42894">
    <property type="entry name" value="N-(5'-PHOSPHORIBOSYL)ANTHRANILATE ISOMERASE"/>
    <property type="match status" value="1"/>
</dbReference>
<dbReference type="Gene3D" id="3.20.20.70">
    <property type="entry name" value="Aldolase class I"/>
    <property type="match status" value="1"/>
</dbReference>
<evidence type="ECO:0000256" key="2">
    <source>
        <dbReference type="ARBA" id="ARBA00004664"/>
    </source>
</evidence>
<evidence type="ECO:0000256" key="6">
    <source>
        <dbReference type="ARBA" id="ARBA00022822"/>
    </source>
</evidence>
<feature type="domain" description="N-(5'phosphoribosyl) anthranilate isomerase (PRAI)" evidence="11">
    <location>
        <begin position="3"/>
        <end position="203"/>
    </location>
</feature>
<evidence type="ECO:0000256" key="1">
    <source>
        <dbReference type="ARBA" id="ARBA00001164"/>
    </source>
</evidence>
<protein>
    <recommendedName>
        <fullName evidence="4 9">N-(5'-phosphoribosyl)anthranilate isomerase</fullName>
        <shortName evidence="9">PRAI</shortName>
        <ecNumber evidence="3 9">5.3.1.24</ecNumber>
    </recommendedName>
</protein>
<dbReference type="GO" id="GO:0004640">
    <property type="term" value="F:phosphoribosylanthranilate isomerase activity"/>
    <property type="evidence" value="ECO:0007669"/>
    <property type="project" value="UniProtKB-UniRule"/>
</dbReference>
<feature type="region of interest" description="Disordered" evidence="10">
    <location>
        <begin position="210"/>
        <end position="230"/>
    </location>
</feature>
<dbReference type="SUPFAM" id="SSF51366">
    <property type="entry name" value="Ribulose-phoshate binding barrel"/>
    <property type="match status" value="1"/>
</dbReference>
<dbReference type="InterPro" id="IPR044643">
    <property type="entry name" value="TrpF_fam"/>
</dbReference>
<accession>A0A426TT39</accession>
<comment type="caution">
    <text evidence="12">The sequence shown here is derived from an EMBL/GenBank/DDBJ whole genome shotgun (WGS) entry which is preliminary data.</text>
</comment>
<evidence type="ECO:0000256" key="3">
    <source>
        <dbReference type="ARBA" id="ARBA00012572"/>
    </source>
</evidence>
<evidence type="ECO:0000313" key="13">
    <source>
        <dbReference type="Proteomes" id="UP000280307"/>
    </source>
</evidence>
<sequence length="230" mass="23993">MLIKICGLRTIEHALVAAEAGADLLGLVFAPSRRQVSVAEAIPLVAAIRALPAPRPRLVGLFVNTPPATINAIAAQLNLDLVQLSGDEPVDAGADLTLPIIRSIRMDGSPREAAWLAQRRFAHHAILYLVDAHVAGSYGGTGVQADWQQAAQLARQVPLLLAGGLHAGNVAEAITLVRPLGVDVSSGVEANGHKDSDKMKGFVGAARGARREAGGEDARGQEARCAAYES</sequence>
<gene>
    <name evidence="9" type="primary">trpF</name>
    <name evidence="12" type="ORF">EI684_18740</name>
</gene>
<dbReference type="Pfam" id="PF00697">
    <property type="entry name" value="PRAI"/>
    <property type="match status" value="1"/>
</dbReference>
<dbReference type="EC" id="5.3.1.24" evidence="3 9"/>
<dbReference type="InterPro" id="IPR013785">
    <property type="entry name" value="Aldolase_TIM"/>
</dbReference>
<comment type="catalytic activity">
    <reaction evidence="1 9">
        <text>N-(5-phospho-beta-D-ribosyl)anthranilate = 1-(2-carboxyphenylamino)-1-deoxy-D-ribulose 5-phosphate</text>
        <dbReference type="Rhea" id="RHEA:21540"/>
        <dbReference type="ChEBI" id="CHEBI:18277"/>
        <dbReference type="ChEBI" id="CHEBI:58613"/>
        <dbReference type="EC" id="5.3.1.24"/>
    </reaction>
</comment>
<comment type="similarity">
    <text evidence="9">Belongs to the TrpF family.</text>
</comment>
<evidence type="ECO:0000256" key="4">
    <source>
        <dbReference type="ARBA" id="ARBA00022272"/>
    </source>
</evidence>
<dbReference type="EMBL" id="RSAS01000779">
    <property type="protein sequence ID" value="RRR67577.1"/>
    <property type="molecule type" value="Genomic_DNA"/>
</dbReference>
<evidence type="ECO:0000256" key="9">
    <source>
        <dbReference type="HAMAP-Rule" id="MF_00135"/>
    </source>
</evidence>
<feature type="compositionally biased region" description="Basic and acidic residues" evidence="10">
    <location>
        <begin position="210"/>
        <end position="222"/>
    </location>
</feature>
<keyword evidence="5 9" id="KW-0028">Amino-acid biosynthesis</keyword>
<dbReference type="InterPro" id="IPR011060">
    <property type="entry name" value="RibuloseP-bd_barrel"/>
</dbReference>
<dbReference type="AlphaFoldDB" id="A0A426TT39"/>
<evidence type="ECO:0000256" key="10">
    <source>
        <dbReference type="SAM" id="MobiDB-lite"/>
    </source>
</evidence>
<dbReference type="PANTHER" id="PTHR42894:SF1">
    <property type="entry name" value="N-(5'-PHOSPHORIBOSYL)ANTHRANILATE ISOMERASE"/>
    <property type="match status" value="1"/>
</dbReference>
<evidence type="ECO:0000313" key="12">
    <source>
        <dbReference type="EMBL" id="RRR67577.1"/>
    </source>
</evidence>
<comment type="pathway">
    <text evidence="2 9">Amino-acid biosynthesis; L-tryptophan biosynthesis; L-tryptophan from chorismate: step 3/5.</text>
</comment>
<keyword evidence="8 9" id="KW-0413">Isomerase</keyword>
<reference evidence="12 13" key="1">
    <citation type="submission" date="2018-12" db="EMBL/GenBank/DDBJ databases">
        <title>Genome Sequence of Candidatus Viridilinea halotolerans isolated from saline sulfide-rich spring.</title>
        <authorList>
            <person name="Grouzdev D.S."/>
            <person name="Burganskaya E.I."/>
            <person name="Krutkina M.S."/>
            <person name="Sukhacheva M.V."/>
            <person name="Gorlenko V.M."/>
        </authorList>
    </citation>
    <scope>NUCLEOTIDE SEQUENCE [LARGE SCALE GENOMIC DNA]</scope>
    <source>
        <strain evidence="12">Chok-6</strain>
    </source>
</reference>
<keyword evidence="6 9" id="KW-0822">Tryptophan biosynthesis</keyword>